<feature type="compositionally biased region" description="Low complexity" evidence="1">
    <location>
        <begin position="384"/>
        <end position="418"/>
    </location>
</feature>
<dbReference type="InterPro" id="IPR027417">
    <property type="entry name" value="P-loop_NTPase"/>
</dbReference>
<evidence type="ECO:0000256" key="1">
    <source>
        <dbReference type="SAM" id="MobiDB-lite"/>
    </source>
</evidence>
<feature type="region of interest" description="Disordered" evidence="1">
    <location>
        <begin position="323"/>
        <end position="422"/>
    </location>
</feature>
<dbReference type="AlphaFoldDB" id="A0A7K3PFG7"/>
<evidence type="ECO:0000313" key="4">
    <source>
        <dbReference type="Proteomes" id="UP000470446"/>
    </source>
</evidence>
<evidence type="ECO:0000313" key="3">
    <source>
        <dbReference type="EMBL" id="NEB08750.1"/>
    </source>
</evidence>
<dbReference type="RefSeq" id="WP_164244524.1">
    <property type="nucleotide sequence ID" value="NZ_JAAGMA010000196.1"/>
</dbReference>
<dbReference type="GO" id="GO:0005524">
    <property type="term" value="F:ATP binding"/>
    <property type="evidence" value="ECO:0007669"/>
    <property type="project" value="InterPro"/>
</dbReference>
<dbReference type="PANTHER" id="PTHR10803">
    <property type="entry name" value="ARSENICAL PUMP-DRIVING ATPASE ARSENITE-TRANSLOCATING ATPASE"/>
    <property type="match status" value="1"/>
</dbReference>
<proteinExistence type="predicted"/>
<dbReference type="InterPro" id="IPR016300">
    <property type="entry name" value="ATPase_ArsA/GET3"/>
</dbReference>
<dbReference type="GO" id="GO:0016887">
    <property type="term" value="F:ATP hydrolysis activity"/>
    <property type="evidence" value="ECO:0007669"/>
    <property type="project" value="InterPro"/>
</dbReference>
<protein>
    <submittedName>
        <fullName evidence="3">ArsA family ATPase</fullName>
    </submittedName>
</protein>
<dbReference type="EMBL" id="JAAGMA010000196">
    <property type="protein sequence ID" value="NEB08750.1"/>
    <property type="molecule type" value="Genomic_DNA"/>
</dbReference>
<dbReference type="CDD" id="cd02035">
    <property type="entry name" value="ArsA"/>
    <property type="match status" value="1"/>
</dbReference>
<comment type="caution">
    <text evidence="3">The sequence shown here is derived from an EMBL/GenBank/DDBJ whole genome shotgun (WGS) entry which is preliminary data.</text>
</comment>
<evidence type="ECO:0000259" key="2">
    <source>
        <dbReference type="Pfam" id="PF02374"/>
    </source>
</evidence>
<accession>A0A7K3PFG7</accession>
<feature type="compositionally biased region" description="Polar residues" evidence="1">
    <location>
        <begin position="343"/>
        <end position="356"/>
    </location>
</feature>
<dbReference type="PANTHER" id="PTHR10803:SF26">
    <property type="entry name" value="ANION TRANSPORTER ATPASE-RELATED"/>
    <property type="match status" value="1"/>
</dbReference>
<feature type="domain" description="ArsA/GET3 Anion-transporting ATPase-like" evidence="2">
    <location>
        <begin position="33"/>
        <end position="304"/>
    </location>
</feature>
<gene>
    <name evidence="3" type="ORF">G3I32_07675</name>
</gene>
<dbReference type="Pfam" id="PF02374">
    <property type="entry name" value="ArsA_ATPase"/>
    <property type="match status" value="1"/>
</dbReference>
<organism evidence="3 4">
    <name type="scientific">Streptomyces coelicoflavus</name>
    <dbReference type="NCBI Taxonomy" id="285562"/>
    <lineage>
        <taxon>Bacteria</taxon>
        <taxon>Bacillati</taxon>
        <taxon>Actinomycetota</taxon>
        <taxon>Actinomycetes</taxon>
        <taxon>Kitasatosporales</taxon>
        <taxon>Streptomycetaceae</taxon>
        <taxon>Streptomyces</taxon>
    </lineage>
</organism>
<sequence length="496" mass="51893">MSPEEPARHREGARRLATAPVLDVDLLLEDPQTRIVVCCGSGGVGKTTTAAALGLRAAERGRKVVVLTIDPARRLAQSMGIDSLDNTPRRVKGVDDAAGGELHAMMLDMKRTFDEIVESHADRERAAAILGNPFYQSLSAGFAGTQEYMAMEKLGQLRAKDEWDLIVVDTPPSRSALDFLDAPKRLGSFLDGKLIRVLLAPAKVGGRAGMKFLNVGMSMMTGVLGKVLGGQFLKDVQTFVAAMDSMFGGFRTRADATYKLLQAPGTAFLVVAAPERDALREAAYFVQRLAAEDMPLAGLVLNRVHGSGADGLSAERALAAAENLEDPRIVDQDGGKAGVRTDPANSPGTQGSSGTVDSAPAEQAPDTSPEASAPKATERPAPDPTADSTATGGAAPDDAATGDTAATGTAAAGTAASETTERSVDALTAGLLRLHAERMHLLAREQRTRDRFTARHPEVAVTEVAALPGDVHDLAGLRDIGERLATGRPELPGPGA</sequence>
<dbReference type="Proteomes" id="UP000470446">
    <property type="component" value="Unassembled WGS sequence"/>
</dbReference>
<feature type="compositionally biased region" description="Basic and acidic residues" evidence="1">
    <location>
        <begin position="325"/>
        <end position="334"/>
    </location>
</feature>
<reference evidence="3 4" key="1">
    <citation type="submission" date="2020-01" db="EMBL/GenBank/DDBJ databases">
        <title>Insect and environment-associated Actinomycetes.</title>
        <authorList>
            <person name="Currrie C."/>
            <person name="Chevrette M."/>
            <person name="Carlson C."/>
            <person name="Stubbendieck R."/>
            <person name="Wendt-Pienkowski E."/>
        </authorList>
    </citation>
    <scope>NUCLEOTIDE SEQUENCE [LARGE SCALE GENOMIC DNA]</scope>
    <source>
        <strain evidence="3 4">SID14163</strain>
    </source>
</reference>
<dbReference type="InterPro" id="IPR025723">
    <property type="entry name" value="ArsA/GET3_ATPase-like"/>
</dbReference>
<dbReference type="SUPFAM" id="SSF52540">
    <property type="entry name" value="P-loop containing nucleoside triphosphate hydrolases"/>
    <property type="match status" value="1"/>
</dbReference>
<dbReference type="Gene3D" id="3.40.50.300">
    <property type="entry name" value="P-loop containing nucleotide triphosphate hydrolases"/>
    <property type="match status" value="1"/>
</dbReference>
<name>A0A7K3PFG7_9ACTN</name>